<feature type="domain" description="HTH cro/C1-type" evidence="1">
    <location>
        <begin position="6"/>
        <end position="61"/>
    </location>
</feature>
<dbReference type="SUPFAM" id="SSF47413">
    <property type="entry name" value="lambda repressor-like DNA-binding domains"/>
    <property type="match status" value="1"/>
</dbReference>
<reference evidence="2" key="1">
    <citation type="journal article" date="2022" name="Gene">
        <title>A genome-led study on the pathogenesis of Fusobacterium necrophorum infections.</title>
        <authorList>
            <person name="Thapa G."/>
            <person name="Jayal A."/>
            <person name="Sikazwe E."/>
            <person name="Perry T."/>
            <person name="Mohammed Al Balushi A."/>
            <person name="Livingstone P."/>
        </authorList>
    </citation>
    <scope>NUCLEOTIDE SEQUENCE</scope>
    <source>
        <strain evidence="2">BRON_8</strain>
    </source>
</reference>
<dbReference type="Proteomes" id="UP001173223">
    <property type="component" value="Unassembled WGS sequence"/>
</dbReference>
<accession>A0AAW6WEW9</accession>
<dbReference type="InterPro" id="IPR010982">
    <property type="entry name" value="Lambda_DNA-bd_dom_sf"/>
</dbReference>
<dbReference type="PROSITE" id="PS50943">
    <property type="entry name" value="HTH_CROC1"/>
    <property type="match status" value="1"/>
</dbReference>
<comment type="caution">
    <text evidence="2">The sequence shown here is derived from an EMBL/GenBank/DDBJ whole genome shotgun (WGS) entry which is preliminary data.</text>
</comment>
<dbReference type="GO" id="GO:0003677">
    <property type="term" value="F:DNA binding"/>
    <property type="evidence" value="ECO:0007669"/>
    <property type="project" value="InterPro"/>
</dbReference>
<dbReference type="Pfam" id="PF13443">
    <property type="entry name" value="HTH_26"/>
    <property type="match status" value="1"/>
</dbReference>
<dbReference type="CDD" id="cd00093">
    <property type="entry name" value="HTH_XRE"/>
    <property type="match status" value="1"/>
</dbReference>
<dbReference type="SMART" id="SM00530">
    <property type="entry name" value="HTH_XRE"/>
    <property type="match status" value="1"/>
</dbReference>
<gene>
    <name evidence="2" type="ORF">MWG07_12075</name>
</gene>
<dbReference type="PANTHER" id="PTHR37301:SF1">
    <property type="entry name" value="DNA-BINDING PROTEIN"/>
    <property type="match status" value="1"/>
</dbReference>
<proteinExistence type="predicted"/>
<protein>
    <submittedName>
        <fullName evidence="2">Helix-turn-helix transcriptional regulator</fullName>
    </submittedName>
</protein>
<sequence length="73" mass="8576">MIKNYLSKLMGEKRYSIIEVSQKTGMSPTTISNLYNEKVKRLDFDTLEKLCKLFNCNVQDLIEYIPDEQPLNE</sequence>
<dbReference type="InterPro" id="IPR001387">
    <property type="entry name" value="Cro/C1-type_HTH"/>
</dbReference>
<evidence type="ECO:0000313" key="3">
    <source>
        <dbReference type="Proteomes" id="UP001173223"/>
    </source>
</evidence>
<dbReference type="AlphaFoldDB" id="A0AAW6WEW9"/>
<dbReference type="EMBL" id="JAMGTK010000034">
    <property type="protein sequence ID" value="MDK4512988.1"/>
    <property type="molecule type" value="Genomic_DNA"/>
</dbReference>
<reference evidence="2" key="2">
    <citation type="submission" date="2022-04" db="EMBL/GenBank/DDBJ databases">
        <authorList>
            <person name="Livingstone P.G."/>
        </authorList>
    </citation>
    <scope>NUCLEOTIDE SEQUENCE</scope>
    <source>
        <strain evidence="2">BRON_8</strain>
    </source>
</reference>
<keyword evidence="3" id="KW-1185">Reference proteome</keyword>
<evidence type="ECO:0000259" key="1">
    <source>
        <dbReference type="PROSITE" id="PS50943"/>
    </source>
</evidence>
<organism evidence="2 3">
    <name type="scientific">Fusobacterium necrophorum</name>
    <dbReference type="NCBI Taxonomy" id="859"/>
    <lineage>
        <taxon>Bacteria</taxon>
        <taxon>Fusobacteriati</taxon>
        <taxon>Fusobacteriota</taxon>
        <taxon>Fusobacteriia</taxon>
        <taxon>Fusobacteriales</taxon>
        <taxon>Fusobacteriaceae</taxon>
        <taxon>Fusobacterium</taxon>
    </lineage>
</organism>
<dbReference type="Gene3D" id="1.10.260.40">
    <property type="entry name" value="lambda repressor-like DNA-binding domains"/>
    <property type="match status" value="1"/>
</dbReference>
<evidence type="ECO:0000313" key="2">
    <source>
        <dbReference type="EMBL" id="MDK4512988.1"/>
    </source>
</evidence>
<dbReference type="PANTHER" id="PTHR37301">
    <property type="entry name" value="DNA-BINDING PROTEIN-RELATED"/>
    <property type="match status" value="1"/>
</dbReference>
<name>A0AAW6WEW9_9FUSO</name>
<dbReference type="RefSeq" id="WP_285049447.1">
    <property type="nucleotide sequence ID" value="NZ_JAMGSS010000064.1"/>
</dbReference>